<evidence type="ECO:0000256" key="1">
    <source>
        <dbReference type="SAM" id="MobiDB-lite"/>
    </source>
</evidence>
<evidence type="ECO:0000313" key="2">
    <source>
        <dbReference type="EMBL" id="MCL9815830.1"/>
    </source>
</evidence>
<proteinExistence type="predicted"/>
<accession>A0AAE3K7U8</accession>
<dbReference type="Proteomes" id="UP001203207">
    <property type="component" value="Unassembled WGS sequence"/>
</dbReference>
<dbReference type="RefSeq" id="WP_250582724.1">
    <property type="nucleotide sequence ID" value="NZ_JAKRVX010000001.1"/>
</dbReference>
<reference evidence="2" key="2">
    <citation type="submission" date="2022-02" db="EMBL/GenBank/DDBJ databases">
        <authorList>
            <person name="Elcheninov A.G."/>
            <person name="Sorokin D.Y."/>
            <person name="Kublanov I.V."/>
        </authorList>
    </citation>
    <scope>NUCLEOTIDE SEQUENCE</scope>
    <source>
        <strain evidence="2">AArc-St2</strain>
    </source>
</reference>
<evidence type="ECO:0000313" key="3">
    <source>
        <dbReference type="Proteomes" id="UP001203207"/>
    </source>
</evidence>
<dbReference type="AlphaFoldDB" id="A0AAE3K7U8"/>
<keyword evidence="3" id="KW-1185">Reference proteome</keyword>
<reference evidence="2" key="1">
    <citation type="journal article" date="2022" name="Syst. Appl. Microbiol.">
        <title>Natronocalculus amylovorans gen. nov., sp. nov., and Natranaeroarchaeum aerophilus sp. nov., dominant culturable amylolytic natronoarchaea from hypersaline soda lakes in southwestern Siberia.</title>
        <authorList>
            <person name="Sorokin D.Y."/>
            <person name="Elcheninov A.G."/>
            <person name="Khizhniak T.V."/>
            <person name="Koenen M."/>
            <person name="Bale N.J."/>
            <person name="Damste J.S.S."/>
            <person name="Kublanov I.V."/>
        </authorList>
    </citation>
    <scope>NUCLEOTIDE SEQUENCE</scope>
    <source>
        <strain evidence="2">AArc-St2</strain>
    </source>
</reference>
<name>A0AAE3K7U8_9EURY</name>
<dbReference type="EMBL" id="JAKRVX010000001">
    <property type="protein sequence ID" value="MCL9815830.1"/>
    <property type="molecule type" value="Genomic_DNA"/>
</dbReference>
<feature type="compositionally biased region" description="Basic and acidic residues" evidence="1">
    <location>
        <begin position="19"/>
        <end position="32"/>
    </location>
</feature>
<sequence length="98" mass="11014">MSDRIGEFLRERLRQAGRSYEEAKHAYRDGKATGESQPGPADSLPADERGRSKIVCRRHAERRAVPIDTDGKPACYDSEHPDCRGCVEDIKNGSIEVW</sequence>
<feature type="region of interest" description="Disordered" evidence="1">
    <location>
        <begin position="19"/>
        <end position="52"/>
    </location>
</feature>
<dbReference type="InterPro" id="IPR055517">
    <property type="entry name" value="DUF7091"/>
</dbReference>
<comment type="caution">
    <text evidence="2">The sequence shown here is derived from an EMBL/GenBank/DDBJ whole genome shotgun (WGS) entry which is preliminary data.</text>
</comment>
<dbReference type="Pfam" id="PF23367">
    <property type="entry name" value="DUF7091"/>
    <property type="match status" value="1"/>
</dbReference>
<gene>
    <name evidence="2" type="ORF">AArcSt2_02635</name>
</gene>
<organism evidence="2 3">
    <name type="scientific">Natronocalculus amylovorans</name>
    <dbReference type="NCBI Taxonomy" id="2917812"/>
    <lineage>
        <taxon>Archaea</taxon>
        <taxon>Methanobacteriati</taxon>
        <taxon>Methanobacteriota</taxon>
        <taxon>Stenosarchaea group</taxon>
        <taxon>Halobacteria</taxon>
        <taxon>Halobacteriales</taxon>
        <taxon>Haloferacaceae</taxon>
        <taxon>Natronocalculus</taxon>
    </lineage>
</organism>
<protein>
    <submittedName>
        <fullName evidence="2">Uncharacterized protein</fullName>
    </submittedName>
</protein>